<dbReference type="PATRIC" id="fig|576784.4.peg.3792"/>
<accession>A0A060ZV51</accession>
<dbReference type="HOGENOM" id="CLU_3297211_0_0_11"/>
<organism evidence="1">
    <name type="scientific">Streptomyces iranensis</name>
    <dbReference type="NCBI Taxonomy" id="576784"/>
    <lineage>
        <taxon>Bacteria</taxon>
        <taxon>Bacillati</taxon>
        <taxon>Actinomycetota</taxon>
        <taxon>Actinomycetes</taxon>
        <taxon>Kitasatosporales</taxon>
        <taxon>Streptomycetaceae</taxon>
        <taxon>Streptomyces</taxon>
        <taxon>Streptomyces violaceusniger group</taxon>
    </lineage>
</organism>
<name>A0A060ZV51_9ACTN</name>
<dbReference type="EMBL" id="LK022848">
    <property type="protein sequence ID" value="CDR06937.1"/>
    <property type="molecule type" value="Genomic_DNA"/>
</dbReference>
<evidence type="ECO:0000313" key="1">
    <source>
        <dbReference type="EMBL" id="CDR06937.1"/>
    </source>
</evidence>
<reference evidence="1" key="1">
    <citation type="submission" date="2014-05" db="EMBL/GenBank/DDBJ databases">
        <authorList>
            <person name="Horn Fabian"/>
        </authorList>
    </citation>
    <scope>NUCLEOTIDE SEQUENCE</scope>
</reference>
<sequence>MEPFVPKFQGRPWVSGMRALHVYVLPRPGVDDELLGIAQL</sequence>
<dbReference type="AlphaFoldDB" id="A0A060ZV51"/>
<protein>
    <submittedName>
        <fullName evidence="1">Uncharacterized protein</fullName>
    </submittedName>
</protein>
<proteinExistence type="predicted"/>
<gene>
    <name evidence="1" type="ORF">SIRAN3804</name>
</gene>